<organism evidence="2 3">
    <name type="scientific">Hibiscus sabdariffa</name>
    <name type="common">roselle</name>
    <dbReference type="NCBI Taxonomy" id="183260"/>
    <lineage>
        <taxon>Eukaryota</taxon>
        <taxon>Viridiplantae</taxon>
        <taxon>Streptophyta</taxon>
        <taxon>Embryophyta</taxon>
        <taxon>Tracheophyta</taxon>
        <taxon>Spermatophyta</taxon>
        <taxon>Magnoliopsida</taxon>
        <taxon>eudicotyledons</taxon>
        <taxon>Gunneridae</taxon>
        <taxon>Pentapetalae</taxon>
        <taxon>rosids</taxon>
        <taxon>malvids</taxon>
        <taxon>Malvales</taxon>
        <taxon>Malvaceae</taxon>
        <taxon>Malvoideae</taxon>
        <taxon>Hibiscus</taxon>
    </lineage>
</organism>
<sequence length="272" mass="30361">MLKAGGAGSIRAGSMADRARLAKAPQPEPPQKCPRLVGGIGLEEELLGMSLWVEDAEETRRRKAAAVPVAQNPQLFAESKVVQNSTHADIPSEITAHLPHQTPHLSFMASLQSFSQKIREPITSSRSSSQTNGLHPLQSEYMETSPSMVGESQLLRSTNSSSRVSQRAPVRMENSNQRLNLPRSLMGVLDQNNQYWGGGNGWTDLSGLKSSYMTYHPHFNRIIVKGEYARKHSSNTTEKKQQVKSFDDENVRKDNVWVENERLFGGDLWYDE</sequence>
<evidence type="ECO:0000313" key="2">
    <source>
        <dbReference type="EMBL" id="KAK8486725.1"/>
    </source>
</evidence>
<dbReference type="Proteomes" id="UP001472677">
    <property type="component" value="Unassembled WGS sequence"/>
</dbReference>
<comment type="caution">
    <text evidence="2">The sequence shown here is derived from an EMBL/GenBank/DDBJ whole genome shotgun (WGS) entry which is preliminary data.</text>
</comment>
<reference evidence="2 3" key="1">
    <citation type="journal article" date="2024" name="G3 (Bethesda)">
        <title>Genome assembly of Hibiscus sabdariffa L. provides insights into metabolisms of medicinal natural products.</title>
        <authorList>
            <person name="Kim T."/>
        </authorList>
    </citation>
    <scope>NUCLEOTIDE SEQUENCE [LARGE SCALE GENOMIC DNA]</scope>
    <source>
        <strain evidence="2">TK-2024</strain>
        <tissue evidence="2">Old leaves</tissue>
    </source>
</reference>
<feature type="region of interest" description="Disordered" evidence="1">
    <location>
        <begin position="1"/>
        <end position="34"/>
    </location>
</feature>
<gene>
    <name evidence="2" type="ORF">V6N12_041721</name>
</gene>
<dbReference type="EMBL" id="JBBPBM010001150">
    <property type="protein sequence ID" value="KAK8486725.1"/>
    <property type="molecule type" value="Genomic_DNA"/>
</dbReference>
<proteinExistence type="predicted"/>
<accession>A0ABR2A1N7</accession>
<evidence type="ECO:0000256" key="1">
    <source>
        <dbReference type="SAM" id="MobiDB-lite"/>
    </source>
</evidence>
<evidence type="ECO:0000313" key="3">
    <source>
        <dbReference type="Proteomes" id="UP001472677"/>
    </source>
</evidence>
<name>A0ABR2A1N7_9ROSI</name>
<keyword evidence="3" id="KW-1185">Reference proteome</keyword>
<protein>
    <submittedName>
        <fullName evidence="2">Uncharacterized protein</fullName>
    </submittedName>
</protein>